<sequence>MQPFSSFTHPTPFKFSPSTLSLALSGLLLTQAALAANNPPDAGQLLNEQQQLNKARQNRPLQPRNDEAARASTDSAGEGFKVLIQRIRFSAAEGLATPEELQSWVADARGQRLNHAQLQALAARVSTQLQAKGYSLARAYLPRQDLSEGELEIAVLAGQLERGAGRIKLHNRSALPDAQLRAVADAALPEGPVRGDDLERALLLMNDLAGVVARSSLEKGEQLGSSRLVVRAEAQPALRGQASVDNFSNRYTGQARAAAQLAWANPAQRGDLLGLSLSATEGNRSAALSYALPLTPQGLRLNLGASALRYRVGEEMKALDLRGTARSLGAGLSFPLQRSRMSSAWAQLDAESKRLQDDSANGNLRQRRVDRLQAQINGSRWDELGQGGATEWQINASVGRVDLSGNAADQGVDALSARTQGSFSKATARLARLQTLDAAGSWSVYASLSAQLAGRNLDSSEKFMLGGPSGVRAYAIGEASGDAGWLGSAELRHDFRIGERLRAQGLAFVDGGRIQRHAQPWAAALPAGQSNGYKLAGAGLGLNLYGGEWQLRAAWSRAIGSNEGLQNGRDSEGRSARSRLWLQASLNF</sequence>
<dbReference type="PANTHER" id="PTHR34597:SF1">
    <property type="entry name" value="HEME_HEMOPEXIN TRANSPORTER PROTEIN HUXB"/>
    <property type="match status" value="1"/>
</dbReference>
<dbReference type="GO" id="GO:0098046">
    <property type="term" value="C:type V protein secretion system complex"/>
    <property type="evidence" value="ECO:0007669"/>
    <property type="project" value="TreeGrafter"/>
</dbReference>
<evidence type="ECO:0000259" key="7">
    <source>
        <dbReference type="Pfam" id="PF08479"/>
    </source>
</evidence>
<feature type="signal peptide" evidence="5">
    <location>
        <begin position="1"/>
        <end position="35"/>
    </location>
</feature>
<dbReference type="Gene3D" id="3.10.20.310">
    <property type="entry name" value="membrane protein fhac"/>
    <property type="match status" value="1"/>
</dbReference>
<keyword evidence="9" id="KW-1185">Reference proteome</keyword>
<dbReference type="Proteomes" id="UP000235916">
    <property type="component" value="Unassembled WGS sequence"/>
</dbReference>
<dbReference type="Gene3D" id="2.40.160.50">
    <property type="entry name" value="membrane protein fhac: a member of the omp85/tpsb transporter family"/>
    <property type="match status" value="1"/>
</dbReference>
<feature type="chain" id="PRO_5014860498" evidence="5">
    <location>
        <begin position="36"/>
        <end position="588"/>
    </location>
</feature>
<gene>
    <name evidence="8" type="ORF">C1O66_02480</name>
</gene>
<reference evidence="8 9" key="1">
    <citation type="submission" date="2018-01" db="EMBL/GenBank/DDBJ databases">
        <title>Draft genome sequence of Paucibacter aquatile CR182 isolated from freshwater of the Nakdong River.</title>
        <authorList>
            <person name="Choi A."/>
            <person name="Chung E.J."/>
        </authorList>
    </citation>
    <scope>NUCLEOTIDE SEQUENCE [LARGE SCALE GENOMIC DNA]</scope>
    <source>
        <strain evidence="8 9">CR182</strain>
    </source>
</reference>
<dbReference type="PANTHER" id="PTHR34597">
    <property type="entry name" value="SLR1661 PROTEIN"/>
    <property type="match status" value="1"/>
</dbReference>
<evidence type="ECO:0000256" key="4">
    <source>
        <dbReference type="SAM" id="MobiDB-lite"/>
    </source>
</evidence>
<feature type="region of interest" description="Disordered" evidence="4">
    <location>
        <begin position="52"/>
        <end position="74"/>
    </location>
</feature>
<feature type="domain" description="Haemolysin activator HlyB C-terminal" evidence="6">
    <location>
        <begin position="224"/>
        <end position="543"/>
    </location>
</feature>
<keyword evidence="1" id="KW-0472">Membrane</keyword>
<keyword evidence="3" id="KW-0998">Cell outer membrane</keyword>
<dbReference type="AlphaFoldDB" id="A0A2N8L3I9"/>
<keyword evidence="1" id="KW-1134">Transmembrane beta strand</keyword>
<comment type="caution">
    <text evidence="8">The sequence shown here is derived from an EMBL/GenBank/DDBJ whole genome shotgun (WGS) entry which is preliminary data.</text>
</comment>
<proteinExistence type="predicted"/>
<evidence type="ECO:0000256" key="5">
    <source>
        <dbReference type="SAM" id="SignalP"/>
    </source>
</evidence>
<evidence type="ECO:0000313" key="8">
    <source>
        <dbReference type="EMBL" id="PND40267.1"/>
    </source>
</evidence>
<keyword evidence="5" id="KW-0732">Signal</keyword>
<dbReference type="Pfam" id="PF03865">
    <property type="entry name" value="ShlB"/>
    <property type="match status" value="1"/>
</dbReference>
<dbReference type="RefSeq" id="WP_102766401.1">
    <property type="nucleotide sequence ID" value="NZ_POSP01000001.1"/>
</dbReference>
<dbReference type="OrthoDB" id="572300at2"/>
<name>A0A2N8L3I9_9BURK</name>
<dbReference type="GO" id="GO:0008320">
    <property type="term" value="F:protein transmembrane transporter activity"/>
    <property type="evidence" value="ECO:0007669"/>
    <property type="project" value="TreeGrafter"/>
</dbReference>
<dbReference type="InterPro" id="IPR013686">
    <property type="entry name" value="Polypept-transport_assoc_ShlB"/>
</dbReference>
<feature type="domain" description="Polypeptide-transport-associated ShlB-type" evidence="7">
    <location>
        <begin position="84"/>
        <end position="158"/>
    </location>
</feature>
<dbReference type="EMBL" id="POSP01000001">
    <property type="protein sequence ID" value="PND40267.1"/>
    <property type="molecule type" value="Genomic_DNA"/>
</dbReference>
<keyword evidence="2" id="KW-0812">Transmembrane</keyword>
<evidence type="ECO:0000256" key="2">
    <source>
        <dbReference type="ARBA" id="ARBA00022692"/>
    </source>
</evidence>
<evidence type="ECO:0000256" key="1">
    <source>
        <dbReference type="ARBA" id="ARBA00022452"/>
    </source>
</evidence>
<evidence type="ECO:0000313" key="9">
    <source>
        <dbReference type="Proteomes" id="UP000235916"/>
    </source>
</evidence>
<evidence type="ECO:0000256" key="3">
    <source>
        <dbReference type="ARBA" id="ARBA00023237"/>
    </source>
</evidence>
<protein>
    <submittedName>
        <fullName evidence="8">ShlB/FhaC/HecB family hemolysin secretion/activation protein</fullName>
    </submittedName>
</protein>
<dbReference type="Pfam" id="PF08479">
    <property type="entry name" value="POTRA_2"/>
    <property type="match status" value="1"/>
</dbReference>
<dbReference type="GO" id="GO:0046819">
    <property type="term" value="P:protein secretion by the type V secretion system"/>
    <property type="evidence" value="ECO:0007669"/>
    <property type="project" value="TreeGrafter"/>
</dbReference>
<dbReference type="InterPro" id="IPR005565">
    <property type="entry name" value="Hemolysn_activator_HlyB_C"/>
</dbReference>
<accession>A0A2N8L3I9</accession>
<evidence type="ECO:0000259" key="6">
    <source>
        <dbReference type="Pfam" id="PF03865"/>
    </source>
</evidence>
<organism evidence="8 9">
    <name type="scientific">Kinneretia aquatilis</name>
    <dbReference type="NCBI Taxonomy" id="2070761"/>
    <lineage>
        <taxon>Bacteria</taxon>
        <taxon>Pseudomonadati</taxon>
        <taxon>Pseudomonadota</taxon>
        <taxon>Betaproteobacteria</taxon>
        <taxon>Burkholderiales</taxon>
        <taxon>Sphaerotilaceae</taxon>
        <taxon>Roseateles</taxon>
    </lineage>
</organism>
<dbReference type="InterPro" id="IPR051544">
    <property type="entry name" value="TPS_OM_transporter"/>
</dbReference>